<dbReference type="AlphaFoldDB" id="X1IE75"/>
<gene>
    <name evidence="1" type="ORF">S03H2_54546</name>
</gene>
<protein>
    <submittedName>
        <fullName evidence="1">Uncharacterized protein</fullName>
    </submittedName>
</protein>
<comment type="caution">
    <text evidence="1">The sequence shown here is derived from an EMBL/GenBank/DDBJ whole genome shotgun (WGS) entry which is preliminary data.</text>
</comment>
<reference evidence="1" key="1">
    <citation type="journal article" date="2014" name="Front. Microbiol.">
        <title>High frequency of phylogenetically diverse reductive dehalogenase-homologous genes in deep subseafloor sedimentary metagenomes.</title>
        <authorList>
            <person name="Kawai M."/>
            <person name="Futagami T."/>
            <person name="Toyoda A."/>
            <person name="Takaki Y."/>
            <person name="Nishi S."/>
            <person name="Hori S."/>
            <person name="Arai W."/>
            <person name="Tsubouchi T."/>
            <person name="Morono Y."/>
            <person name="Uchiyama I."/>
            <person name="Ito T."/>
            <person name="Fujiyama A."/>
            <person name="Inagaki F."/>
            <person name="Takami H."/>
        </authorList>
    </citation>
    <scope>NUCLEOTIDE SEQUENCE</scope>
    <source>
        <strain evidence="1">Expedition CK06-06</strain>
    </source>
</reference>
<proteinExistence type="predicted"/>
<evidence type="ECO:0000313" key="1">
    <source>
        <dbReference type="EMBL" id="GAH67560.1"/>
    </source>
</evidence>
<name>X1IE75_9ZZZZ</name>
<sequence length="43" mass="4980">MSEFERLKDIIPKTIVGSVKYSKFEDIPDDHLLKNHEALLPVL</sequence>
<feature type="non-terminal residue" evidence="1">
    <location>
        <position position="43"/>
    </location>
</feature>
<organism evidence="1">
    <name type="scientific">marine sediment metagenome</name>
    <dbReference type="NCBI Taxonomy" id="412755"/>
    <lineage>
        <taxon>unclassified sequences</taxon>
        <taxon>metagenomes</taxon>
        <taxon>ecological metagenomes</taxon>
    </lineage>
</organism>
<accession>X1IE75</accession>
<dbReference type="EMBL" id="BARU01034781">
    <property type="protein sequence ID" value="GAH67560.1"/>
    <property type="molecule type" value="Genomic_DNA"/>
</dbReference>